<dbReference type="SUPFAM" id="SSF52743">
    <property type="entry name" value="Subtilisin-like"/>
    <property type="match status" value="1"/>
</dbReference>
<dbReference type="PANTHER" id="PTHR43806:SF65">
    <property type="entry name" value="SERINE PROTEASE APRX"/>
    <property type="match status" value="1"/>
</dbReference>
<dbReference type="PROSITE" id="PS00138">
    <property type="entry name" value="SUBTILASE_SER"/>
    <property type="match status" value="1"/>
</dbReference>
<organism evidence="7 8">
    <name type="scientific">Dokdonella soli</name>
    <dbReference type="NCBI Taxonomy" id="529810"/>
    <lineage>
        <taxon>Bacteria</taxon>
        <taxon>Pseudomonadati</taxon>
        <taxon>Pseudomonadota</taxon>
        <taxon>Gammaproteobacteria</taxon>
        <taxon>Lysobacterales</taxon>
        <taxon>Rhodanobacteraceae</taxon>
        <taxon>Dokdonella</taxon>
    </lineage>
</organism>
<dbReference type="Gene3D" id="3.40.50.200">
    <property type="entry name" value="Peptidase S8/S53 domain"/>
    <property type="match status" value="1"/>
</dbReference>
<evidence type="ECO:0000256" key="2">
    <source>
        <dbReference type="ARBA" id="ARBA00022670"/>
    </source>
</evidence>
<dbReference type="InterPro" id="IPR050131">
    <property type="entry name" value="Peptidase_S8_subtilisin-like"/>
</dbReference>
<dbReference type="Proteomes" id="UP001501523">
    <property type="component" value="Unassembled WGS sequence"/>
</dbReference>
<keyword evidence="2 5" id="KW-0645">Protease</keyword>
<dbReference type="InterPro" id="IPR015500">
    <property type="entry name" value="Peptidase_S8_subtilisin-rel"/>
</dbReference>
<feature type="active site" description="Charge relay system" evidence="5">
    <location>
        <position position="444"/>
    </location>
</feature>
<dbReference type="EMBL" id="BAAAEU010000027">
    <property type="protein sequence ID" value="GAA0723722.1"/>
    <property type="molecule type" value="Genomic_DNA"/>
</dbReference>
<dbReference type="Pfam" id="PF00082">
    <property type="entry name" value="Peptidase_S8"/>
    <property type="match status" value="1"/>
</dbReference>
<gene>
    <name evidence="7" type="ORF">GCM10009105_35860</name>
</gene>
<comment type="caution">
    <text evidence="7">The sequence shown here is derived from an EMBL/GenBank/DDBJ whole genome shotgun (WGS) entry which is preliminary data.</text>
</comment>
<keyword evidence="4 5" id="KW-0720">Serine protease</keyword>
<proteinExistence type="inferred from homology"/>
<dbReference type="InterPro" id="IPR036852">
    <property type="entry name" value="Peptidase_S8/S53_dom_sf"/>
</dbReference>
<evidence type="ECO:0000259" key="6">
    <source>
        <dbReference type="PROSITE" id="PS51272"/>
    </source>
</evidence>
<comment type="similarity">
    <text evidence="1 5">Belongs to the peptidase S8 family.</text>
</comment>
<sequence>MLAPLYRSTQGKMVAVRVVSMHSLRGQLMHRLHLRRSRLALAITGCILSGAAFANAHLAPDLEQALTTAAPGDKLEVVVSFNNIHSPLTSDQVAALGALGINQALTFQALPIAGAVATPAQIRALTTRMDVLSIYPNSHLTDFNQESREQSSVARTQTHPADFGRVLPYKGFGVTAMINDSGIDATHLDLTYGDHVVQNVQALTNLHGLPRSLVTALGGPAGILPVTYVEGQPNSDTSSGHGTHCAGILGGAGARSSGLYAGVAPGAKIVGYGSGAVTTILDAVGGFDYAIINQFRFNSPIRVISNSWGSSGKFDPTNPVNLASYEAYNDGMVVLFAAGNSGPGEDTHNPYAQAPWVISVAAGDKQGRLADFSSRGHRYESASFAMPDGQRWTYVNEPAITAPGVDVISTRDVTGALPLLAAQTDQKLIAPAYLPFYTTMSGTSMATPHTAGITALILEANPNLNPLQVKDLLQRTASNIPGRASWEDGAGYVNAYVALMEASGTRGGFGSTVNNLHRFNASAEVEPGGTLPFSSDDFTPAGPAGSQTFQVSSDTAWVNARATPPDGQTVALVLIDPDGNRYGSSIALPLLGSSVAVGAPGKPGPWTISVRGIGSISGTTLDPAHVITGFAIPGTVKGTISFAKTSGYTGLNDVAGHQDRGAIQHAVAKRERLADGEDDDNFHPDDTLIRADLAQYLVMGAGVRQYLPVKPSFTDLQTSSRYYPFAEAAIAFGGALKDRAGVAAGVMQLQNGQFKPNGTVPRSDLAYSLVQSLGQQTLATSYSGDVYVTYNNQRLKLDDSASIPADKRGYAQLAIDLGLMNVRYTLTQGPFDPQPVIHGWFDPARNVTRAEYAVSAGILADTYNK</sequence>
<feature type="domain" description="SLH" evidence="6">
    <location>
        <begin position="709"/>
        <end position="783"/>
    </location>
</feature>
<accession>A0ABN1IYA1</accession>
<dbReference type="PRINTS" id="PR00723">
    <property type="entry name" value="SUBTILISIN"/>
</dbReference>
<dbReference type="PROSITE" id="PS00137">
    <property type="entry name" value="SUBTILASE_HIS"/>
    <property type="match status" value="1"/>
</dbReference>
<evidence type="ECO:0000256" key="1">
    <source>
        <dbReference type="ARBA" id="ARBA00011073"/>
    </source>
</evidence>
<protein>
    <recommendedName>
        <fullName evidence="6">SLH domain-containing protein</fullName>
    </recommendedName>
</protein>
<evidence type="ECO:0000256" key="3">
    <source>
        <dbReference type="ARBA" id="ARBA00022801"/>
    </source>
</evidence>
<keyword evidence="8" id="KW-1185">Reference proteome</keyword>
<evidence type="ECO:0000256" key="4">
    <source>
        <dbReference type="ARBA" id="ARBA00022825"/>
    </source>
</evidence>
<evidence type="ECO:0000313" key="8">
    <source>
        <dbReference type="Proteomes" id="UP001501523"/>
    </source>
</evidence>
<feature type="active site" description="Charge relay system" evidence="5">
    <location>
        <position position="241"/>
    </location>
</feature>
<dbReference type="PROSITE" id="PS51272">
    <property type="entry name" value="SLH"/>
    <property type="match status" value="1"/>
</dbReference>
<dbReference type="InterPro" id="IPR022398">
    <property type="entry name" value="Peptidase_S8_His-AS"/>
</dbReference>
<feature type="active site" description="Charge relay system" evidence="5">
    <location>
        <position position="180"/>
    </location>
</feature>
<dbReference type="InterPro" id="IPR023828">
    <property type="entry name" value="Peptidase_S8_Ser-AS"/>
</dbReference>
<dbReference type="InterPro" id="IPR000209">
    <property type="entry name" value="Peptidase_S8/S53_dom"/>
</dbReference>
<dbReference type="PROSITE" id="PS51892">
    <property type="entry name" value="SUBTILASE"/>
    <property type="match status" value="1"/>
</dbReference>
<evidence type="ECO:0000313" key="7">
    <source>
        <dbReference type="EMBL" id="GAA0723722.1"/>
    </source>
</evidence>
<keyword evidence="3 5" id="KW-0378">Hydrolase</keyword>
<reference evidence="7 8" key="1">
    <citation type="journal article" date="2019" name="Int. J. Syst. Evol. Microbiol.">
        <title>The Global Catalogue of Microorganisms (GCM) 10K type strain sequencing project: providing services to taxonomists for standard genome sequencing and annotation.</title>
        <authorList>
            <consortium name="The Broad Institute Genomics Platform"/>
            <consortium name="The Broad Institute Genome Sequencing Center for Infectious Disease"/>
            <person name="Wu L."/>
            <person name="Ma J."/>
        </authorList>
    </citation>
    <scope>NUCLEOTIDE SEQUENCE [LARGE SCALE GENOMIC DNA]</scope>
    <source>
        <strain evidence="7 8">JCM 15421</strain>
    </source>
</reference>
<dbReference type="InterPro" id="IPR001119">
    <property type="entry name" value="SLH_dom"/>
</dbReference>
<evidence type="ECO:0000256" key="5">
    <source>
        <dbReference type="PROSITE-ProRule" id="PRU01240"/>
    </source>
</evidence>
<dbReference type="PANTHER" id="PTHR43806">
    <property type="entry name" value="PEPTIDASE S8"/>
    <property type="match status" value="1"/>
</dbReference>
<name>A0ABN1IYA1_9GAMM</name>